<comment type="caution">
    <text evidence="1">The sequence shown here is derived from an EMBL/GenBank/DDBJ whole genome shotgun (WGS) entry which is preliminary data.</text>
</comment>
<evidence type="ECO:0000313" key="2">
    <source>
        <dbReference type="Proteomes" id="UP001064048"/>
    </source>
</evidence>
<reference evidence="1 2" key="1">
    <citation type="journal article" date="2022" name="Genome Biol. Evol.">
        <title>The Spruce Budworm Genome: Reconstructing the Evolutionary History of Antifreeze Proteins.</title>
        <authorList>
            <person name="Beliveau C."/>
            <person name="Gagne P."/>
            <person name="Picq S."/>
            <person name="Vernygora O."/>
            <person name="Keeling C.I."/>
            <person name="Pinkney K."/>
            <person name="Doucet D."/>
            <person name="Wen F."/>
            <person name="Johnston J.S."/>
            <person name="Maaroufi H."/>
            <person name="Boyle B."/>
            <person name="Laroche J."/>
            <person name="Dewar K."/>
            <person name="Juretic N."/>
            <person name="Blackburn G."/>
            <person name="Nisole A."/>
            <person name="Brunet B."/>
            <person name="Brandao M."/>
            <person name="Lumley L."/>
            <person name="Duan J."/>
            <person name="Quan G."/>
            <person name="Lucarotti C.J."/>
            <person name="Roe A.D."/>
            <person name="Sperling F.A.H."/>
            <person name="Levesque R.C."/>
            <person name="Cusson M."/>
        </authorList>
    </citation>
    <scope>NUCLEOTIDE SEQUENCE [LARGE SCALE GENOMIC DNA]</scope>
    <source>
        <strain evidence="1">Glfc:IPQL:Cfum</strain>
    </source>
</reference>
<organism evidence="1 2">
    <name type="scientific">Choristoneura fumiferana</name>
    <name type="common">Spruce budworm moth</name>
    <name type="synonym">Archips fumiferana</name>
    <dbReference type="NCBI Taxonomy" id="7141"/>
    <lineage>
        <taxon>Eukaryota</taxon>
        <taxon>Metazoa</taxon>
        <taxon>Ecdysozoa</taxon>
        <taxon>Arthropoda</taxon>
        <taxon>Hexapoda</taxon>
        <taxon>Insecta</taxon>
        <taxon>Pterygota</taxon>
        <taxon>Neoptera</taxon>
        <taxon>Endopterygota</taxon>
        <taxon>Lepidoptera</taxon>
        <taxon>Glossata</taxon>
        <taxon>Ditrysia</taxon>
        <taxon>Tortricoidea</taxon>
        <taxon>Tortricidae</taxon>
        <taxon>Tortricinae</taxon>
        <taxon>Choristoneura</taxon>
    </lineage>
</organism>
<name>A0ACC0KD61_CHOFU</name>
<accession>A0ACC0KD61</accession>
<keyword evidence="2" id="KW-1185">Reference proteome</keyword>
<dbReference type="EMBL" id="CM046121">
    <property type="protein sequence ID" value="KAI8434403.1"/>
    <property type="molecule type" value="Genomic_DNA"/>
</dbReference>
<sequence>MNFLAQAAAGAAGIPMQQILHTVQRGSPQIASRQPTARVLPEQIETIREEEAEPSSYSPVESQGLDTENPPVYSEMPDNTAEPLQSHTHGYNGDMKGRHINSGDEDDLDISTRGTWSSGEASPGLSDEECCGGGAGETPPRCWRGCARSAGADCTPNTRTFARAPCPAPSTTPSEYTAWLGQGTYRPIYVPLLGTGLLSEQEGLGHSFLAGPVRIGNFAL</sequence>
<protein>
    <submittedName>
        <fullName evidence="1">Uncharacterized protein</fullName>
    </submittedName>
</protein>
<gene>
    <name evidence="1" type="ORF">MSG28_012441</name>
</gene>
<evidence type="ECO:0000313" key="1">
    <source>
        <dbReference type="EMBL" id="KAI8434403.1"/>
    </source>
</evidence>
<proteinExistence type="predicted"/>
<dbReference type="Proteomes" id="UP001064048">
    <property type="component" value="Chromosome 21"/>
</dbReference>